<dbReference type="HOGENOM" id="CLU_070115_0_0_1"/>
<reference evidence="10" key="1">
    <citation type="journal article" date="2011" name="Nat. Commun.">
        <title>Effector diversification within compartments of the Leptosphaeria maculans genome affected by Repeat-Induced Point mutations.</title>
        <authorList>
            <person name="Rouxel T."/>
            <person name="Grandaubert J."/>
            <person name="Hane J.K."/>
            <person name="Hoede C."/>
            <person name="van de Wouw A.P."/>
            <person name="Couloux A."/>
            <person name="Dominguez V."/>
            <person name="Anthouard V."/>
            <person name="Bally P."/>
            <person name="Bourras S."/>
            <person name="Cozijnsen A.J."/>
            <person name="Ciuffetti L.M."/>
            <person name="Degrave A."/>
            <person name="Dilmaghani A."/>
            <person name="Duret L."/>
            <person name="Fudal I."/>
            <person name="Goodwin S.B."/>
            <person name="Gout L."/>
            <person name="Glaser N."/>
            <person name="Linglin J."/>
            <person name="Kema G.H.J."/>
            <person name="Lapalu N."/>
            <person name="Lawrence C.B."/>
            <person name="May K."/>
            <person name="Meyer M."/>
            <person name="Ollivier B."/>
            <person name="Poulain J."/>
            <person name="Schoch C.L."/>
            <person name="Simon A."/>
            <person name="Spatafora J.W."/>
            <person name="Stachowiak A."/>
            <person name="Turgeon B.G."/>
            <person name="Tyler B.M."/>
            <person name="Vincent D."/>
            <person name="Weissenbach J."/>
            <person name="Amselem J."/>
            <person name="Quesneville H."/>
            <person name="Oliver R.P."/>
            <person name="Wincker P."/>
            <person name="Balesdent M.-H."/>
            <person name="Howlett B.J."/>
        </authorList>
    </citation>
    <scope>NUCLEOTIDE SEQUENCE [LARGE SCALE GENOMIC DNA]</scope>
    <source>
        <strain evidence="10">JN3 / isolate v23.1.3 / race Av1-4-5-6-7-8</strain>
    </source>
</reference>
<dbReference type="VEuPathDB" id="FungiDB:LEMA_P032560.1"/>
<name>E4ZWX8_LEPMJ</name>
<dbReference type="Proteomes" id="UP000002668">
    <property type="component" value="Genome"/>
</dbReference>
<organism evidence="10">
    <name type="scientific">Leptosphaeria maculans (strain JN3 / isolate v23.1.3 / race Av1-4-5-6-7-8)</name>
    <name type="common">Blackleg fungus</name>
    <name type="synonym">Phoma lingam</name>
    <dbReference type="NCBI Taxonomy" id="985895"/>
    <lineage>
        <taxon>Eukaryota</taxon>
        <taxon>Fungi</taxon>
        <taxon>Dikarya</taxon>
        <taxon>Ascomycota</taxon>
        <taxon>Pezizomycotina</taxon>
        <taxon>Dothideomycetes</taxon>
        <taxon>Pleosporomycetidae</taxon>
        <taxon>Pleosporales</taxon>
        <taxon>Pleosporineae</taxon>
        <taxon>Leptosphaeriaceae</taxon>
        <taxon>Plenodomus</taxon>
        <taxon>Plenodomus lingam/Leptosphaeria maculans species complex</taxon>
    </lineage>
</organism>
<feature type="transmembrane region" description="Helical" evidence="7">
    <location>
        <begin position="146"/>
        <end position="167"/>
    </location>
</feature>
<evidence type="ECO:0000256" key="3">
    <source>
        <dbReference type="ARBA" id="ARBA00022989"/>
    </source>
</evidence>
<evidence type="ECO:0000313" key="10">
    <source>
        <dbReference type="Proteomes" id="UP000002668"/>
    </source>
</evidence>
<comment type="similarity">
    <text evidence="5">Belongs to the SAT4 family.</text>
</comment>
<evidence type="ECO:0000256" key="5">
    <source>
        <dbReference type="ARBA" id="ARBA00038359"/>
    </source>
</evidence>
<evidence type="ECO:0000256" key="7">
    <source>
        <dbReference type="SAM" id="Phobius"/>
    </source>
</evidence>
<evidence type="ECO:0000256" key="1">
    <source>
        <dbReference type="ARBA" id="ARBA00004141"/>
    </source>
</evidence>
<evidence type="ECO:0000256" key="6">
    <source>
        <dbReference type="SAM" id="MobiDB-lite"/>
    </source>
</evidence>
<dbReference type="InterPro" id="IPR052337">
    <property type="entry name" value="SAT4-like"/>
</dbReference>
<feature type="compositionally biased region" description="Low complexity" evidence="6">
    <location>
        <begin position="315"/>
        <end position="324"/>
    </location>
</feature>
<evidence type="ECO:0000256" key="4">
    <source>
        <dbReference type="ARBA" id="ARBA00023136"/>
    </source>
</evidence>
<proteinExistence type="inferred from homology"/>
<keyword evidence="3 7" id="KW-1133">Transmembrane helix</keyword>
<dbReference type="InterPro" id="IPR049326">
    <property type="entry name" value="Rhodopsin_dom_fungi"/>
</dbReference>
<accession>E4ZWX8</accession>
<feature type="transmembrane region" description="Helical" evidence="7">
    <location>
        <begin position="224"/>
        <end position="247"/>
    </location>
</feature>
<comment type="subcellular location">
    <subcellularLocation>
        <location evidence="1">Membrane</location>
        <topology evidence="1">Multi-pass membrane protein</topology>
    </subcellularLocation>
</comment>
<feature type="compositionally biased region" description="Polar residues" evidence="6">
    <location>
        <begin position="293"/>
        <end position="308"/>
    </location>
</feature>
<protein>
    <recommendedName>
        <fullName evidence="8">Rhodopsin domain-containing protein</fullName>
    </recommendedName>
</protein>
<dbReference type="AlphaFoldDB" id="E4ZWX8"/>
<keyword evidence="2 7" id="KW-0812">Transmembrane</keyword>
<dbReference type="OMA" id="DTFWCGS"/>
<evidence type="ECO:0000259" key="8">
    <source>
        <dbReference type="Pfam" id="PF20684"/>
    </source>
</evidence>
<dbReference type="STRING" id="985895.E4ZWX8"/>
<feature type="transmembrane region" description="Helical" evidence="7">
    <location>
        <begin position="45"/>
        <end position="66"/>
    </location>
</feature>
<dbReference type="Pfam" id="PF20684">
    <property type="entry name" value="Fung_rhodopsin"/>
    <property type="match status" value="1"/>
</dbReference>
<gene>
    <name evidence="9" type="ORF">LEMA_P032560.1</name>
</gene>
<evidence type="ECO:0000256" key="2">
    <source>
        <dbReference type="ARBA" id="ARBA00022692"/>
    </source>
</evidence>
<dbReference type="eggNOG" id="ENOG502SAPN">
    <property type="taxonomic scope" value="Eukaryota"/>
</dbReference>
<feature type="domain" description="Rhodopsin" evidence="8">
    <location>
        <begin position="28"/>
        <end position="282"/>
    </location>
</feature>
<dbReference type="PANTHER" id="PTHR33048:SF92">
    <property type="entry name" value="INTEGRAL MEMBRANE PROTEIN"/>
    <property type="match status" value="1"/>
</dbReference>
<feature type="region of interest" description="Disordered" evidence="6">
    <location>
        <begin position="293"/>
        <end position="341"/>
    </location>
</feature>
<dbReference type="OrthoDB" id="444631at2759"/>
<dbReference type="PANTHER" id="PTHR33048">
    <property type="entry name" value="PTH11-LIKE INTEGRAL MEMBRANE PROTEIN (AFU_ORTHOLOGUE AFUA_5G11245)"/>
    <property type="match status" value="1"/>
</dbReference>
<feature type="transmembrane region" description="Helical" evidence="7">
    <location>
        <begin position="114"/>
        <end position="134"/>
    </location>
</feature>
<dbReference type="EMBL" id="FP929127">
    <property type="protein sequence ID" value="CBX96104.1"/>
    <property type="molecule type" value="Genomic_DNA"/>
</dbReference>
<feature type="transmembrane region" description="Helical" evidence="7">
    <location>
        <begin position="196"/>
        <end position="217"/>
    </location>
</feature>
<keyword evidence="4 7" id="KW-0472">Membrane</keyword>
<sequence length="374" mass="42002">MTNSLAPNAVIPIEATVLVLAMLVASGRLVPRFLQRQLPTVSDDFLIASILNAVALFITDLMTYRWGGMSDDWDMEDTSIAREIALKKVALLHSSLEGGTYANGEQQVQFAGNYFYDTGIYLPKLAILALYFRLFPPTMPRLCKALYIVSFFTAFAMITTCLLDTFWCGQQVSVNWSLDEDACSTFNSKVVFRVDWAMNVVTDVLICILPFPLLYQLQLNRRQIWGLVATFSLGVITITVNIVRFATIEVIHAWTNVFVLSMAEMAVAIMVVSLPSMRANLRRGGVFASRRTYGSSSSNYHHNRTPNARSDHLKLSSNNKSKLSARSRADEEDSGSEVELNMMTRKDVIYETRRISVQFSDSTEDKPSECRNMS</sequence>
<feature type="transmembrane region" description="Helical" evidence="7">
    <location>
        <begin position="6"/>
        <end position="25"/>
    </location>
</feature>
<dbReference type="InParanoid" id="E4ZWX8"/>
<evidence type="ECO:0000313" key="9">
    <source>
        <dbReference type="EMBL" id="CBX96104.1"/>
    </source>
</evidence>
<feature type="transmembrane region" description="Helical" evidence="7">
    <location>
        <begin position="253"/>
        <end position="274"/>
    </location>
</feature>
<dbReference type="GO" id="GO:0016020">
    <property type="term" value="C:membrane"/>
    <property type="evidence" value="ECO:0007669"/>
    <property type="project" value="UniProtKB-SubCell"/>
</dbReference>
<keyword evidence="10" id="KW-1185">Reference proteome</keyword>